<dbReference type="Gene3D" id="2.160.20.10">
    <property type="entry name" value="Single-stranded right-handed beta-helix, Pectin lyase-like"/>
    <property type="match status" value="1"/>
</dbReference>
<dbReference type="AlphaFoldDB" id="A0A0S4KFM6"/>
<dbReference type="Proteomes" id="UP000051952">
    <property type="component" value="Unassembled WGS sequence"/>
</dbReference>
<feature type="domain" description="Right handed beta helix" evidence="2">
    <location>
        <begin position="105"/>
        <end position="239"/>
    </location>
</feature>
<dbReference type="PANTHER" id="PTHR22990:SF15">
    <property type="entry name" value="F-BOX ONLY PROTEIN 10"/>
    <property type="match status" value="1"/>
</dbReference>
<sequence length="273" mass="28778">MDRRQLVVDTKGGADFTSIADAVRAAAPGDAVVLRMGLYEEKVHLSKDIEVCLDAGVEPGEAIINSGVIVTATVVLRNVYIEQVVDVRKGSATLFSCNLSQGSDGVRVCTGAKASLNECVIHDITVGGDGVYVQEGGAVELIKCDIGNCRVNGVHAKGGEVTVKECRIHDCDFGLYFRKGARGAVEGNILERIKSFGIYVTGGSDPVILKNQVKLCDIHGVMISQQGAGTLRDNEVDASVRILRGCAPTLNVNQITGRIDNELAVPTPLGATA</sequence>
<accession>A0A0S4KFM6</accession>
<keyword evidence="1" id="KW-0677">Repeat</keyword>
<name>A0A0S4KFM6_BODSA</name>
<dbReference type="InterPro" id="IPR006626">
    <property type="entry name" value="PbH1"/>
</dbReference>
<evidence type="ECO:0000256" key="1">
    <source>
        <dbReference type="ARBA" id="ARBA00022737"/>
    </source>
</evidence>
<evidence type="ECO:0000313" key="3">
    <source>
        <dbReference type="EMBL" id="CUI12364.1"/>
    </source>
</evidence>
<dbReference type="VEuPathDB" id="TriTrypDB:BSAL_58780"/>
<evidence type="ECO:0000313" key="4">
    <source>
        <dbReference type="Proteomes" id="UP000051952"/>
    </source>
</evidence>
<reference evidence="4" key="1">
    <citation type="submission" date="2015-09" db="EMBL/GenBank/DDBJ databases">
        <authorList>
            <consortium name="Pathogen Informatics"/>
        </authorList>
    </citation>
    <scope>NUCLEOTIDE SEQUENCE [LARGE SCALE GENOMIC DNA]</scope>
    <source>
        <strain evidence="4">Lake Konstanz</strain>
    </source>
</reference>
<gene>
    <name evidence="3" type="ORF">BSAL_58780</name>
</gene>
<dbReference type="InterPro" id="IPR051550">
    <property type="entry name" value="SCF-Subunits/Alg-Epimerases"/>
</dbReference>
<proteinExistence type="predicted"/>
<dbReference type="SMART" id="SM00710">
    <property type="entry name" value="PbH1"/>
    <property type="match status" value="5"/>
</dbReference>
<dbReference type="PANTHER" id="PTHR22990">
    <property type="entry name" value="F-BOX ONLY PROTEIN"/>
    <property type="match status" value="1"/>
</dbReference>
<dbReference type="OMA" id="NRIRDCT"/>
<dbReference type="EMBL" id="CYKH01000236">
    <property type="protein sequence ID" value="CUI12364.1"/>
    <property type="molecule type" value="Genomic_DNA"/>
</dbReference>
<organism evidence="3 4">
    <name type="scientific">Bodo saltans</name>
    <name type="common">Flagellated protozoan</name>
    <dbReference type="NCBI Taxonomy" id="75058"/>
    <lineage>
        <taxon>Eukaryota</taxon>
        <taxon>Discoba</taxon>
        <taxon>Euglenozoa</taxon>
        <taxon>Kinetoplastea</taxon>
        <taxon>Metakinetoplastina</taxon>
        <taxon>Eubodonida</taxon>
        <taxon>Bodonidae</taxon>
        <taxon>Bodo</taxon>
    </lineage>
</organism>
<dbReference type="InterPro" id="IPR011050">
    <property type="entry name" value="Pectin_lyase_fold/virulence"/>
</dbReference>
<protein>
    <recommendedName>
        <fullName evidence="2">Right handed beta helix domain-containing protein</fullName>
    </recommendedName>
</protein>
<keyword evidence="4" id="KW-1185">Reference proteome</keyword>
<evidence type="ECO:0000259" key="2">
    <source>
        <dbReference type="Pfam" id="PF13229"/>
    </source>
</evidence>
<dbReference type="InterPro" id="IPR039448">
    <property type="entry name" value="Beta_helix"/>
</dbReference>
<dbReference type="InterPro" id="IPR012334">
    <property type="entry name" value="Pectin_lyas_fold"/>
</dbReference>
<dbReference type="SUPFAM" id="SSF51126">
    <property type="entry name" value="Pectin lyase-like"/>
    <property type="match status" value="1"/>
</dbReference>
<dbReference type="Pfam" id="PF13229">
    <property type="entry name" value="Beta_helix"/>
    <property type="match status" value="1"/>
</dbReference>
<dbReference type="OrthoDB" id="427974at2759"/>